<gene>
    <name evidence="23" type="primary">VvCHDh000036_13</name>
    <name evidence="23" type="ORF">CK203_095598</name>
</gene>
<dbReference type="SMART" id="SM00220">
    <property type="entry name" value="S_TKc"/>
    <property type="match status" value="1"/>
</dbReference>
<evidence type="ECO:0000256" key="16">
    <source>
        <dbReference type="ARBA" id="ARBA00023180"/>
    </source>
</evidence>
<evidence type="ECO:0000256" key="7">
    <source>
        <dbReference type="ARBA" id="ARBA00022692"/>
    </source>
</evidence>
<keyword evidence="14 21" id="KW-0472">Membrane</keyword>
<keyword evidence="7 21" id="KW-0812">Transmembrane</keyword>
<keyword evidence="13 21" id="KW-1133">Transmembrane helix</keyword>
<dbReference type="GO" id="GO:0016020">
    <property type="term" value="C:membrane"/>
    <property type="evidence" value="ECO:0007669"/>
    <property type="project" value="UniProtKB-SubCell"/>
</dbReference>
<evidence type="ECO:0000256" key="3">
    <source>
        <dbReference type="ARBA" id="ARBA00022527"/>
    </source>
</evidence>
<dbReference type="InterPro" id="IPR017441">
    <property type="entry name" value="Protein_kinase_ATP_BS"/>
</dbReference>
<evidence type="ECO:0000256" key="2">
    <source>
        <dbReference type="ARBA" id="ARBA00012513"/>
    </source>
</evidence>
<keyword evidence="5" id="KW-0433">Leucine-rich repeat</keyword>
<dbReference type="Gene3D" id="1.10.510.10">
    <property type="entry name" value="Transferase(Phosphotransferase) domain 1"/>
    <property type="match status" value="1"/>
</dbReference>
<dbReference type="Gene3D" id="2.60.120.430">
    <property type="entry name" value="Galactose-binding lectin"/>
    <property type="match status" value="1"/>
</dbReference>
<dbReference type="GO" id="GO:0004674">
    <property type="term" value="F:protein serine/threonine kinase activity"/>
    <property type="evidence" value="ECO:0007669"/>
    <property type="project" value="UniProtKB-KW"/>
</dbReference>
<dbReference type="AlphaFoldDB" id="A0A438FGS4"/>
<dbReference type="InterPro" id="IPR051824">
    <property type="entry name" value="LRR_Rcpt-Like_S/T_Kinase"/>
</dbReference>
<name>A0A438FGS4_VITVI</name>
<dbReference type="EMBL" id="QGNW01000903">
    <property type="protein sequence ID" value="RVW59199.1"/>
    <property type="molecule type" value="Genomic_DNA"/>
</dbReference>
<dbReference type="PANTHER" id="PTHR48006">
    <property type="entry name" value="LEUCINE-RICH REPEAT-CONTAINING PROTEIN DDB_G0281931-RELATED"/>
    <property type="match status" value="1"/>
</dbReference>
<proteinExistence type="inferred from homology"/>
<sequence>MHINCGGKEVIVDGNTTYEDDTDSGGPSKFYQSRTNWAFSSTGHFMDDDRPTDSFIGTNVSRLTMENSGLYTTARLSALSLTYYGFCLENGNYTVKLHFAEITFTDDKTYSSLGRRLFDVYVQDELVLKDFNIEDEAGGVSKEILKYFTAVVTNNTLEIRFYWAGKGTTGIPVRGVYGPLISAISVDPDFIPPTENGSSSISVGVVVGIVAGVILLVFLLIELKGLDLQTGLFTLRQIKAATNNFDAANKIGEGGFGSVYKGVLSDGTIIAVKQLSSKSKQGNREFVNEIGMISALQHPHLVKLYGCCIEGNQLLLIYEYMEITASLVLCPEECQLQLDWPTRHRICVGIARGLAYLHEESRLKIVHRDIKATNVLLDKDLNPKISDFGLAKLDEEDNTHISTRIAGTSESLSPDFYLMGFSFLLNGCQCGYMAPEYAMRGYLTDKADVYSFGVVALEIFHITVAGHAAVLADLLSEAIN</sequence>
<keyword evidence="10 19" id="KW-0547">Nucleotide-binding</keyword>
<keyword evidence="9" id="KW-0677">Repeat</keyword>
<evidence type="ECO:0000256" key="12">
    <source>
        <dbReference type="ARBA" id="ARBA00022840"/>
    </source>
</evidence>
<keyword evidence="16" id="KW-0325">Glycoprotein</keyword>
<dbReference type="PROSITE" id="PS50011">
    <property type="entry name" value="PROTEIN_KINASE_DOM"/>
    <property type="match status" value="1"/>
</dbReference>
<evidence type="ECO:0000313" key="24">
    <source>
        <dbReference type="Proteomes" id="UP000288805"/>
    </source>
</evidence>
<dbReference type="Gene3D" id="3.30.200.20">
    <property type="entry name" value="Phosphorylase Kinase, domain 1"/>
    <property type="match status" value="1"/>
</dbReference>
<evidence type="ECO:0000256" key="14">
    <source>
        <dbReference type="ARBA" id="ARBA00023136"/>
    </source>
</evidence>
<feature type="transmembrane region" description="Helical" evidence="21">
    <location>
        <begin position="201"/>
        <end position="221"/>
    </location>
</feature>
<dbReference type="InterPro" id="IPR011009">
    <property type="entry name" value="Kinase-like_dom_sf"/>
</dbReference>
<evidence type="ECO:0000256" key="9">
    <source>
        <dbReference type="ARBA" id="ARBA00022737"/>
    </source>
</evidence>
<comment type="catalytic activity">
    <reaction evidence="18">
        <text>L-seryl-[protein] + ATP = O-phospho-L-seryl-[protein] + ADP + H(+)</text>
        <dbReference type="Rhea" id="RHEA:17989"/>
        <dbReference type="Rhea" id="RHEA-COMP:9863"/>
        <dbReference type="Rhea" id="RHEA-COMP:11604"/>
        <dbReference type="ChEBI" id="CHEBI:15378"/>
        <dbReference type="ChEBI" id="CHEBI:29999"/>
        <dbReference type="ChEBI" id="CHEBI:30616"/>
        <dbReference type="ChEBI" id="CHEBI:83421"/>
        <dbReference type="ChEBI" id="CHEBI:456216"/>
        <dbReference type="EC" id="2.7.11.1"/>
    </reaction>
</comment>
<dbReference type="Pfam" id="PF00069">
    <property type="entry name" value="Pkinase"/>
    <property type="match status" value="1"/>
</dbReference>
<dbReference type="PROSITE" id="PS00108">
    <property type="entry name" value="PROTEIN_KINASE_ST"/>
    <property type="match status" value="1"/>
</dbReference>
<feature type="domain" description="Protein kinase" evidence="22">
    <location>
        <begin position="245"/>
        <end position="480"/>
    </location>
</feature>
<comment type="subcellular location">
    <subcellularLocation>
        <location evidence="1">Membrane</location>
        <topology evidence="1">Single-pass type I membrane protein</topology>
    </subcellularLocation>
</comment>
<evidence type="ECO:0000256" key="1">
    <source>
        <dbReference type="ARBA" id="ARBA00004479"/>
    </source>
</evidence>
<organism evidence="23 24">
    <name type="scientific">Vitis vinifera</name>
    <name type="common">Grape</name>
    <dbReference type="NCBI Taxonomy" id="29760"/>
    <lineage>
        <taxon>Eukaryota</taxon>
        <taxon>Viridiplantae</taxon>
        <taxon>Streptophyta</taxon>
        <taxon>Embryophyta</taxon>
        <taxon>Tracheophyta</taxon>
        <taxon>Spermatophyta</taxon>
        <taxon>Magnoliopsida</taxon>
        <taxon>eudicotyledons</taxon>
        <taxon>Gunneridae</taxon>
        <taxon>Pentapetalae</taxon>
        <taxon>rosids</taxon>
        <taxon>Vitales</taxon>
        <taxon>Vitaceae</taxon>
        <taxon>Viteae</taxon>
        <taxon>Vitis</taxon>
    </lineage>
</organism>
<keyword evidence="11 23" id="KW-0418">Kinase</keyword>
<comment type="catalytic activity">
    <reaction evidence="17">
        <text>L-threonyl-[protein] + ATP = O-phospho-L-threonyl-[protein] + ADP + H(+)</text>
        <dbReference type="Rhea" id="RHEA:46608"/>
        <dbReference type="Rhea" id="RHEA-COMP:11060"/>
        <dbReference type="Rhea" id="RHEA-COMP:11605"/>
        <dbReference type="ChEBI" id="CHEBI:15378"/>
        <dbReference type="ChEBI" id="CHEBI:30013"/>
        <dbReference type="ChEBI" id="CHEBI:30616"/>
        <dbReference type="ChEBI" id="CHEBI:61977"/>
        <dbReference type="ChEBI" id="CHEBI:456216"/>
        <dbReference type="EC" id="2.7.11.1"/>
    </reaction>
</comment>
<dbReference type="Pfam" id="PF11721">
    <property type="entry name" value="Malectin"/>
    <property type="match status" value="1"/>
</dbReference>
<comment type="similarity">
    <text evidence="20">Belongs to the protein kinase superfamily.</text>
</comment>
<evidence type="ECO:0000256" key="17">
    <source>
        <dbReference type="ARBA" id="ARBA00047899"/>
    </source>
</evidence>
<accession>A0A438FGS4</accession>
<dbReference type="Proteomes" id="UP000288805">
    <property type="component" value="Unassembled WGS sequence"/>
</dbReference>
<evidence type="ECO:0000256" key="4">
    <source>
        <dbReference type="ARBA" id="ARBA00022553"/>
    </source>
</evidence>
<dbReference type="FunFam" id="2.60.120.430:FF:000004">
    <property type="entry name" value="Putative leucine-rich repeat receptor-like serine/threonine-protein kinase"/>
    <property type="match status" value="1"/>
</dbReference>
<evidence type="ECO:0000256" key="6">
    <source>
        <dbReference type="ARBA" id="ARBA00022679"/>
    </source>
</evidence>
<comment type="caution">
    <text evidence="23">The sequence shown here is derived from an EMBL/GenBank/DDBJ whole genome shotgun (WGS) entry which is preliminary data.</text>
</comment>
<dbReference type="InterPro" id="IPR008271">
    <property type="entry name" value="Ser/Thr_kinase_AS"/>
</dbReference>
<dbReference type="FunFam" id="3.30.200.20:FF:000217">
    <property type="entry name" value="probable LRR receptor-like serine/threonine-protein kinase At1g53430"/>
    <property type="match status" value="1"/>
</dbReference>
<evidence type="ECO:0000256" key="5">
    <source>
        <dbReference type="ARBA" id="ARBA00022614"/>
    </source>
</evidence>
<keyword evidence="6" id="KW-0808">Transferase</keyword>
<keyword evidence="3 20" id="KW-0723">Serine/threonine-protein kinase</keyword>
<keyword evidence="4" id="KW-0597">Phosphoprotein</keyword>
<feature type="binding site" evidence="19">
    <location>
        <position position="273"/>
    </location>
    <ligand>
        <name>ATP</name>
        <dbReference type="ChEBI" id="CHEBI:30616"/>
    </ligand>
</feature>
<keyword evidence="12 19" id="KW-0067">ATP-binding</keyword>
<evidence type="ECO:0000256" key="18">
    <source>
        <dbReference type="ARBA" id="ARBA00048679"/>
    </source>
</evidence>
<evidence type="ECO:0000256" key="20">
    <source>
        <dbReference type="RuleBase" id="RU000304"/>
    </source>
</evidence>
<dbReference type="PANTHER" id="PTHR48006:SF52">
    <property type="entry name" value="PROTEIN KINASE DOMAIN-CONTAINING PROTEIN"/>
    <property type="match status" value="1"/>
</dbReference>
<keyword evidence="15 23" id="KW-0675">Receptor</keyword>
<dbReference type="EC" id="2.7.11.1" evidence="2"/>
<evidence type="ECO:0000256" key="11">
    <source>
        <dbReference type="ARBA" id="ARBA00022777"/>
    </source>
</evidence>
<evidence type="ECO:0000313" key="23">
    <source>
        <dbReference type="EMBL" id="RVW59199.1"/>
    </source>
</evidence>
<protein>
    <recommendedName>
        <fullName evidence="2">non-specific serine/threonine protein kinase</fullName>
        <ecNumber evidence="2">2.7.11.1</ecNumber>
    </recommendedName>
</protein>
<evidence type="ECO:0000256" key="21">
    <source>
        <dbReference type="SAM" id="Phobius"/>
    </source>
</evidence>
<evidence type="ECO:0000256" key="19">
    <source>
        <dbReference type="PROSITE-ProRule" id="PRU10141"/>
    </source>
</evidence>
<dbReference type="GO" id="GO:0005524">
    <property type="term" value="F:ATP binding"/>
    <property type="evidence" value="ECO:0007669"/>
    <property type="project" value="UniProtKB-UniRule"/>
</dbReference>
<dbReference type="InterPro" id="IPR021720">
    <property type="entry name" value="Malectin_dom"/>
</dbReference>
<dbReference type="PROSITE" id="PS00107">
    <property type="entry name" value="PROTEIN_KINASE_ATP"/>
    <property type="match status" value="1"/>
</dbReference>
<evidence type="ECO:0000256" key="10">
    <source>
        <dbReference type="ARBA" id="ARBA00022741"/>
    </source>
</evidence>
<dbReference type="FunFam" id="1.10.510.10:FF:001023">
    <property type="entry name" value="Os07g0541700 protein"/>
    <property type="match status" value="1"/>
</dbReference>
<reference evidence="23 24" key="1">
    <citation type="journal article" date="2018" name="PLoS Genet.">
        <title>Population sequencing reveals clonal diversity and ancestral inbreeding in the grapevine cultivar Chardonnay.</title>
        <authorList>
            <person name="Roach M.J."/>
            <person name="Johnson D.L."/>
            <person name="Bohlmann J."/>
            <person name="van Vuuren H.J."/>
            <person name="Jones S.J."/>
            <person name="Pretorius I.S."/>
            <person name="Schmidt S.A."/>
            <person name="Borneman A.R."/>
        </authorList>
    </citation>
    <scope>NUCLEOTIDE SEQUENCE [LARGE SCALE GENOMIC DNA]</scope>
    <source>
        <strain evidence="24">cv. Chardonnay</strain>
        <tissue evidence="23">Leaf</tissue>
    </source>
</reference>
<evidence type="ECO:0000256" key="15">
    <source>
        <dbReference type="ARBA" id="ARBA00023170"/>
    </source>
</evidence>
<dbReference type="SUPFAM" id="SSF56112">
    <property type="entry name" value="Protein kinase-like (PK-like)"/>
    <property type="match status" value="1"/>
</dbReference>
<dbReference type="InterPro" id="IPR000719">
    <property type="entry name" value="Prot_kinase_dom"/>
</dbReference>
<evidence type="ECO:0000259" key="22">
    <source>
        <dbReference type="PROSITE" id="PS50011"/>
    </source>
</evidence>
<evidence type="ECO:0000256" key="13">
    <source>
        <dbReference type="ARBA" id="ARBA00022989"/>
    </source>
</evidence>
<evidence type="ECO:0000256" key="8">
    <source>
        <dbReference type="ARBA" id="ARBA00022729"/>
    </source>
</evidence>
<keyword evidence="8" id="KW-0732">Signal</keyword>